<dbReference type="GO" id="GO:0003973">
    <property type="term" value="F:(S)-2-hydroxy-acid oxidase activity"/>
    <property type="evidence" value="ECO:0007669"/>
    <property type="project" value="UniProtKB-EC"/>
</dbReference>
<dbReference type="Proteomes" id="UP001142055">
    <property type="component" value="Chromosome 2"/>
</dbReference>
<comment type="catalytic activity">
    <reaction evidence="6">
        <text>2-hydroxyoctanoate + O2 = 2-oxooctanoate + H2O2</text>
        <dbReference type="Rhea" id="RHEA:67940"/>
        <dbReference type="ChEBI" id="CHEBI:15379"/>
        <dbReference type="ChEBI" id="CHEBI:16240"/>
        <dbReference type="ChEBI" id="CHEBI:133514"/>
        <dbReference type="ChEBI" id="CHEBI:176689"/>
    </reaction>
    <physiologicalReaction direction="left-to-right" evidence="6">
        <dbReference type="Rhea" id="RHEA:67941"/>
    </physiologicalReaction>
</comment>
<name>A0A9Q0RMF6_BLOTA</name>
<evidence type="ECO:0000256" key="4">
    <source>
        <dbReference type="ARBA" id="ARBA00024042"/>
    </source>
</evidence>
<feature type="binding site" evidence="8">
    <location>
        <position position="278"/>
    </location>
    <ligand>
        <name>glyoxylate</name>
        <dbReference type="ChEBI" id="CHEBI:36655"/>
    </ligand>
</feature>
<feature type="domain" description="FMN hydroxy acid dehydrogenase" evidence="9">
    <location>
        <begin position="19"/>
        <end position="380"/>
    </location>
</feature>
<dbReference type="FunFam" id="3.20.20.70:FF:000056">
    <property type="entry name" value="hydroxyacid oxidase 2"/>
    <property type="match status" value="1"/>
</dbReference>
<evidence type="ECO:0000256" key="7">
    <source>
        <dbReference type="PIRSR" id="PIRSR000138-1"/>
    </source>
</evidence>
<dbReference type="Pfam" id="PF01070">
    <property type="entry name" value="FMN_dh"/>
    <property type="match status" value="1"/>
</dbReference>
<accession>A0A9Q0RMF6</accession>
<comment type="cofactor">
    <cofactor evidence="1">
        <name>FMN</name>
        <dbReference type="ChEBI" id="CHEBI:58210"/>
    </cofactor>
</comment>
<feature type="binding site" evidence="8">
    <location>
        <position position="142"/>
    </location>
    <ligand>
        <name>FMN</name>
        <dbReference type="ChEBI" id="CHEBI:58210"/>
    </ligand>
</feature>
<comment type="caution">
    <text evidence="10">The sequence shown here is derived from an EMBL/GenBank/DDBJ whole genome shotgun (WGS) entry which is preliminary data.</text>
</comment>
<evidence type="ECO:0000313" key="10">
    <source>
        <dbReference type="EMBL" id="KAJ6219430.1"/>
    </source>
</evidence>
<dbReference type="InterPro" id="IPR000262">
    <property type="entry name" value="FMN-dep_DH"/>
</dbReference>
<feature type="binding site" evidence="8">
    <location>
        <position position="273"/>
    </location>
    <ligand>
        <name>FMN</name>
        <dbReference type="ChEBI" id="CHEBI:58210"/>
    </ligand>
</feature>
<feature type="binding site" evidence="8">
    <location>
        <begin position="329"/>
        <end position="330"/>
    </location>
    <ligand>
        <name>FMN</name>
        <dbReference type="ChEBI" id="CHEBI:58210"/>
    </ligand>
</feature>
<dbReference type="InterPro" id="IPR012133">
    <property type="entry name" value="Alpha-hydoxy_acid_DH_FMN"/>
</dbReference>
<feature type="binding site" evidence="8">
    <location>
        <begin position="306"/>
        <end position="310"/>
    </location>
    <ligand>
        <name>FMN</name>
        <dbReference type="ChEBI" id="CHEBI:58210"/>
    </ligand>
</feature>
<dbReference type="GO" id="GO:0010181">
    <property type="term" value="F:FMN binding"/>
    <property type="evidence" value="ECO:0007669"/>
    <property type="project" value="InterPro"/>
</dbReference>
<dbReference type="OMA" id="AGMSNTH"/>
<reference evidence="10" key="1">
    <citation type="submission" date="2022-12" db="EMBL/GenBank/DDBJ databases">
        <title>Genome assemblies of Blomia tropicalis.</title>
        <authorList>
            <person name="Cui Y."/>
        </authorList>
    </citation>
    <scope>NUCLEOTIDE SEQUENCE</scope>
    <source>
        <tissue evidence="10">Adult mites</tissue>
    </source>
</reference>
<dbReference type="GO" id="GO:0001561">
    <property type="term" value="P:fatty acid alpha-oxidation"/>
    <property type="evidence" value="ECO:0007669"/>
    <property type="project" value="TreeGrafter"/>
</dbReference>
<dbReference type="PANTHER" id="PTHR10578">
    <property type="entry name" value="S -2-HYDROXY-ACID OXIDASE-RELATED"/>
    <property type="match status" value="1"/>
</dbReference>
<gene>
    <name evidence="10" type="ORF">RDWZM_005242</name>
</gene>
<evidence type="ECO:0000256" key="5">
    <source>
        <dbReference type="ARBA" id="ARBA00029325"/>
    </source>
</evidence>
<feature type="binding site" evidence="8">
    <location>
        <position position="45"/>
    </location>
    <ligand>
        <name>glyoxylate</name>
        <dbReference type="ChEBI" id="CHEBI:36655"/>
    </ligand>
</feature>
<keyword evidence="8" id="KW-0288">FMN</keyword>
<protein>
    <recommendedName>
        <fullName evidence="2">(S)-2-hydroxy-acid oxidase</fullName>
        <ecNumber evidence="2">1.1.3.15</ecNumber>
    </recommendedName>
</protein>
<evidence type="ECO:0000259" key="9">
    <source>
        <dbReference type="PROSITE" id="PS51349"/>
    </source>
</evidence>
<keyword evidence="11" id="KW-1185">Reference proteome</keyword>
<proteinExistence type="inferred from homology"/>
<feature type="binding site" evidence="8">
    <location>
        <position position="179"/>
    </location>
    <ligand>
        <name>glyoxylate</name>
        <dbReference type="ChEBI" id="CHEBI:36655"/>
    </ligand>
</feature>
<dbReference type="OrthoDB" id="25826at2759"/>
<evidence type="ECO:0000256" key="1">
    <source>
        <dbReference type="ARBA" id="ARBA00001917"/>
    </source>
</evidence>
<dbReference type="EMBL" id="JAPWDV010000002">
    <property type="protein sequence ID" value="KAJ6219430.1"/>
    <property type="molecule type" value="Genomic_DNA"/>
</dbReference>
<dbReference type="AlphaFoldDB" id="A0A9Q0RMF6"/>
<evidence type="ECO:0000256" key="3">
    <source>
        <dbReference type="ARBA" id="ARBA00023002"/>
    </source>
</evidence>
<feature type="binding site" evidence="8">
    <location>
        <position position="275"/>
    </location>
    <ligand>
        <name>glyoxylate</name>
        <dbReference type="ChEBI" id="CHEBI:36655"/>
    </ligand>
</feature>
<dbReference type="InterPro" id="IPR037396">
    <property type="entry name" value="FMN_HAD"/>
</dbReference>
<evidence type="ECO:0000256" key="6">
    <source>
        <dbReference type="ARBA" id="ARBA00029327"/>
    </source>
</evidence>
<dbReference type="PIRSF" id="PIRSF000138">
    <property type="entry name" value="Al-hdrx_acd_dh"/>
    <property type="match status" value="1"/>
</dbReference>
<feature type="binding site" evidence="8">
    <location>
        <begin position="98"/>
        <end position="100"/>
    </location>
    <ligand>
        <name>FMN</name>
        <dbReference type="ChEBI" id="CHEBI:58210"/>
    </ligand>
</feature>
<dbReference type="GO" id="GO:0005782">
    <property type="term" value="C:peroxisomal matrix"/>
    <property type="evidence" value="ECO:0007669"/>
    <property type="project" value="TreeGrafter"/>
</dbReference>
<feature type="binding site" evidence="8">
    <location>
        <position position="251"/>
    </location>
    <ligand>
        <name>FMN</name>
        <dbReference type="ChEBI" id="CHEBI:58210"/>
    </ligand>
</feature>
<sequence length="385" mass="42893">MKLENGKFSQNQTCSNTKPQEKVIVNIADIEQEAFRRIPRNALDYYRSGAGDEITLRENCEAFNRIRIRPRFLRDMSTRHLETTVLGIEVKCPILVAPTAMQRMASPMACEAEGTIMTLSTIATSSLEEVAHATPNSPKFFQLYIYRDRNLTLKLVRRAESAGYRALVLTVDTPFFGQRYADDRNRFRLDPHLKLANFDSVEESTSINKVLDKKEATSGLSVYANSLFDPSITWKDIGWLKSITNLPIVAKGVLTREDALLALEHGCSAILVSNHGGRQLDSVPATIEALLEVIQAVDGRCEVYLDSGVRRGTDVFKALALGARAVFIGRPMIYGLAWNGLEGGRKVLQILRREFDQCMGLAGCAKISDINRSMIMPAGYLLSKL</sequence>
<comment type="catalytic activity">
    <reaction evidence="5">
        <text>a (2S)-2-hydroxycarboxylate + O2 = a 2-oxocarboxylate + H2O2</text>
        <dbReference type="Rhea" id="RHEA:16789"/>
        <dbReference type="ChEBI" id="CHEBI:15379"/>
        <dbReference type="ChEBI" id="CHEBI:16240"/>
        <dbReference type="ChEBI" id="CHEBI:35179"/>
        <dbReference type="ChEBI" id="CHEBI:58123"/>
        <dbReference type="EC" id="1.1.3.15"/>
    </reaction>
    <physiologicalReaction direction="left-to-right" evidence="5">
        <dbReference type="Rhea" id="RHEA:16790"/>
    </physiologicalReaction>
</comment>
<feature type="active site" description="Proton acceptor" evidence="7">
    <location>
        <position position="275"/>
    </location>
</feature>
<dbReference type="InterPro" id="IPR008259">
    <property type="entry name" value="FMN_hydac_DH_AS"/>
</dbReference>
<feature type="binding site" evidence="8">
    <location>
        <position position="120"/>
    </location>
    <ligand>
        <name>FMN</name>
        <dbReference type="ChEBI" id="CHEBI:58210"/>
    </ligand>
</feature>
<evidence type="ECO:0000313" key="11">
    <source>
        <dbReference type="Proteomes" id="UP001142055"/>
    </source>
</evidence>
<feature type="binding site" evidence="8">
    <location>
        <position position="144"/>
    </location>
    <ligand>
        <name>glyoxylate</name>
        <dbReference type="ChEBI" id="CHEBI:36655"/>
    </ligand>
</feature>
<dbReference type="PANTHER" id="PTHR10578:SF149">
    <property type="entry name" value="2-HYDROXYACID OXIDASE 2"/>
    <property type="match status" value="1"/>
</dbReference>
<comment type="similarity">
    <text evidence="4">Belongs to the FMN-dependent alpha-hydroxy acid dehydrogenase family.</text>
</comment>
<dbReference type="SUPFAM" id="SSF51395">
    <property type="entry name" value="FMN-linked oxidoreductases"/>
    <property type="match status" value="1"/>
</dbReference>
<dbReference type="Gene3D" id="3.20.20.70">
    <property type="entry name" value="Aldolase class I"/>
    <property type="match status" value="1"/>
</dbReference>
<organism evidence="10 11">
    <name type="scientific">Blomia tropicalis</name>
    <name type="common">Mite</name>
    <dbReference type="NCBI Taxonomy" id="40697"/>
    <lineage>
        <taxon>Eukaryota</taxon>
        <taxon>Metazoa</taxon>
        <taxon>Ecdysozoa</taxon>
        <taxon>Arthropoda</taxon>
        <taxon>Chelicerata</taxon>
        <taxon>Arachnida</taxon>
        <taxon>Acari</taxon>
        <taxon>Acariformes</taxon>
        <taxon>Sarcoptiformes</taxon>
        <taxon>Astigmata</taxon>
        <taxon>Glycyphagoidea</taxon>
        <taxon>Echimyopodidae</taxon>
        <taxon>Blomia</taxon>
    </lineage>
</organism>
<dbReference type="InterPro" id="IPR013785">
    <property type="entry name" value="Aldolase_TIM"/>
</dbReference>
<evidence type="ECO:0000256" key="8">
    <source>
        <dbReference type="PIRSR" id="PIRSR000138-2"/>
    </source>
</evidence>
<evidence type="ECO:0000256" key="2">
    <source>
        <dbReference type="ARBA" id="ARBA00013087"/>
    </source>
</evidence>
<dbReference type="PROSITE" id="PS00557">
    <property type="entry name" value="FMN_HYDROXY_ACID_DH_1"/>
    <property type="match status" value="1"/>
</dbReference>
<dbReference type="PROSITE" id="PS51349">
    <property type="entry name" value="FMN_HYDROXY_ACID_DH_2"/>
    <property type="match status" value="1"/>
</dbReference>
<feature type="binding site" evidence="8">
    <location>
        <position position="170"/>
    </location>
    <ligand>
        <name>FMN</name>
        <dbReference type="ChEBI" id="CHEBI:58210"/>
    </ligand>
</feature>
<keyword evidence="8" id="KW-0285">Flavoprotein</keyword>
<keyword evidence="3" id="KW-0560">Oxidoreductase</keyword>
<dbReference type="EC" id="1.1.3.15" evidence="2"/>
<dbReference type="CDD" id="cd02809">
    <property type="entry name" value="alpha_hydroxyacid_oxid_FMN"/>
    <property type="match status" value="1"/>
</dbReference>